<organism evidence="2 3">
    <name type="scientific">Gnathostoma spinigerum</name>
    <dbReference type="NCBI Taxonomy" id="75299"/>
    <lineage>
        <taxon>Eukaryota</taxon>
        <taxon>Metazoa</taxon>
        <taxon>Ecdysozoa</taxon>
        <taxon>Nematoda</taxon>
        <taxon>Chromadorea</taxon>
        <taxon>Rhabditida</taxon>
        <taxon>Spirurina</taxon>
        <taxon>Gnathostomatomorpha</taxon>
        <taxon>Gnathostomatoidea</taxon>
        <taxon>Gnathostomatidae</taxon>
        <taxon>Gnathostoma</taxon>
    </lineage>
</organism>
<evidence type="ECO:0000313" key="3">
    <source>
        <dbReference type="Proteomes" id="UP001608902"/>
    </source>
</evidence>
<dbReference type="SUPFAM" id="SSF57302">
    <property type="entry name" value="Snake toxin-like"/>
    <property type="match status" value="1"/>
</dbReference>
<dbReference type="InterPro" id="IPR045860">
    <property type="entry name" value="Snake_toxin-like_sf"/>
</dbReference>
<keyword evidence="1" id="KW-1133">Transmembrane helix</keyword>
<protein>
    <recommendedName>
        <fullName evidence="4">UPAR/Ly6 domain-containing protein</fullName>
    </recommendedName>
</protein>
<dbReference type="EMBL" id="JBGFUD010001271">
    <property type="protein sequence ID" value="MFH4976041.1"/>
    <property type="molecule type" value="Genomic_DNA"/>
</dbReference>
<dbReference type="AlphaFoldDB" id="A0ABD6E8U8"/>
<keyword evidence="1" id="KW-0812">Transmembrane</keyword>
<proteinExistence type="predicted"/>
<feature type="transmembrane region" description="Helical" evidence="1">
    <location>
        <begin position="33"/>
        <end position="53"/>
    </location>
</feature>
<sequence length="167" mass="18925">MSEKSNQRNELCFLISLQVCVLLVQYTEVMKGVILGLVIGLNAVFYCVALNCYDGQVIFADGKEQNGTRKQPKAVTCPTDERFCVKAHFKEGRLKDSQGQKCDNDRRCYQNGCTEDSRIVSFQGIYEVTTVEVCCCSTDLCNSSKKLRYEIHPGLMRRSQPFIQVLK</sequence>
<keyword evidence="1" id="KW-0472">Membrane</keyword>
<comment type="caution">
    <text evidence="2">The sequence shown here is derived from an EMBL/GenBank/DDBJ whole genome shotgun (WGS) entry which is preliminary data.</text>
</comment>
<name>A0ABD6E8U8_9BILA</name>
<evidence type="ECO:0008006" key="4">
    <source>
        <dbReference type="Google" id="ProtNLM"/>
    </source>
</evidence>
<gene>
    <name evidence="2" type="ORF">AB6A40_002750</name>
</gene>
<dbReference type="PANTHER" id="PTHR34721:SF11">
    <property type="entry name" value="ACTIVIN_RECP DOMAIN-CONTAINING PROTEIN"/>
    <property type="match status" value="1"/>
</dbReference>
<feature type="transmembrane region" description="Helical" evidence="1">
    <location>
        <begin position="12"/>
        <end position="27"/>
    </location>
</feature>
<evidence type="ECO:0000256" key="1">
    <source>
        <dbReference type="SAM" id="Phobius"/>
    </source>
</evidence>
<dbReference type="PANTHER" id="PTHR34721">
    <property type="entry name" value="PROTEIN CBG09734"/>
    <property type="match status" value="1"/>
</dbReference>
<reference evidence="2 3" key="1">
    <citation type="submission" date="2024-08" db="EMBL/GenBank/DDBJ databases">
        <title>Gnathostoma spinigerum genome.</title>
        <authorList>
            <person name="Gonzalez-Bertolin B."/>
            <person name="Monzon S."/>
            <person name="Zaballos A."/>
            <person name="Jimenez P."/>
            <person name="Dekumyoy P."/>
            <person name="Varona S."/>
            <person name="Cuesta I."/>
            <person name="Sumanam S."/>
            <person name="Adisakwattana P."/>
            <person name="Gasser R.B."/>
            <person name="Hernandez-Gonzalez A."/>
            <person name="Young N.D."/>
            <person name="Perteguer M.J."/>
        </authorList>
    </citation>
    <scope>NUCLEOTIDE SEQUENCE [LARGE SCALE GENOMIC DNA]</scope>
    <source>
        <strain evidence="2">AL3</strain>
        <tissue evidence="2">Liver</tissue>
    </source>
</reference>
<evidence type="ECO:0000313" key="2">
    <source>
        <dbReference type="EMBL" id="MFH4976041.1"/>
    </source>
</evidence>
<keyword evidence="3" id="KW-1185">Reference proteome</keyword>
<accession>A0ABD6E8U8</accession>
<dbReference type="Proteomes" id="UP001608902">
    <property type="component" value="Unassembled WGS sequence"/>
</dbReference>